<protein>
    <submittedName>
        <fullName evidence="8">Putative efflux protein, MATE family</fullName>
    </submittedName>
</protein>
<sequence>MALTDESNRLGEEAVFPLLFKLSTPSIIGMLIQALYNVIDSIYIGHLSKEALSALSLVFPIQLILIAVAVGTGIGTSSLISRLLGEEKEEKVNIVAQNIIFITIFYGIIAGLIGYFASEDIISFFTNDPLLIDLGEAYIEIILLGSLALFFPIIADNILRGEGNTFIPMITVIIGAVLNIALDPFLIFGIGIFPKLGIRGAAYATIFSRLVSGIFIGIFLFRNYRQFELDIKSFKFDFEVIKEVYQVGLPSMIMQLLSSFMILGVNKIVASYNVTAIAVVGVYHRLQTFILMPVFGLGQGYMPIVGYNYGHDNLDRMKKAIRYGLIAGFLFTTIGGMFFQIFPGQLVSLFNDDPSLVQIGVTALKRISFAFPIMGLSVIASITFQAIGKGIPSLVLSFLRQIVLLLPIMYLLGRTYGLDAAWFAFPISELLVSILTILWLAITLKKIYPE</sequence>
<dbReference type="GO" id="GO:0015297">
    <property type="term" value="F:antiporter activity"/>
    <property type="evidence" value="ECO:0007669"/>
    <property type="project" value="InterPro"/>
</dbReference>
<dbReference type="EMBL" id="FUWM01000019">
    <property type="protein sequence ID" value="SJZ91876.1"/>
    <property type="molecule type" value="Genomic_DNA"/>
</dbReference>
<keyword evidence="2" id="KW-0813">Transport</keyword>
<evidence type="ECO:0000256" key="7">
    <source>
        <dbReference type="SAM" id="Phobius"/>
    </source>
</evidence>
<feature type="transmembrane region" description="Helical" evidence="7">
    <location>
        <begin position="391"/>
        <end position="410"/>
    </location>
</feature>
<evidence type="ECO:0000313" key="9">
    <source>
        <dbReference type="Proteomes" id="UP000190625"/>
    </source>
</evidence>
<dbReference type="InterPro" id="IPR051327">
    <property type="entry name" value="MATE_MepA_subfamily"/>
</dbReference>
<dbReference type="PANTHER" id="PTHR43823">
    <property type="entry name" value="SPORULATION PROTEIN YKVU"/>
    <property type="match status" value="1"/>
</dbReference>
<dbReference type="Pfam" id="PF01554">
    <property type="entry name" value="MatE"/>
    <property type="match status" value="2"/>
</dbReference>
<feature type="transmembrane region" description="Helical" evidence="7">
    <location>
        <begin position="167"/>
        <end position="194"/>
    </location>
</feature>
<evidence type="ECO:0000256" key="6">
    <source>
        <dbReference type="ARBA" id="ARBA00023136"/>
    </source>
</evidence>
<dbReference type="RefSeq" id="WP_078810652.1">
    <property type="nucleotide sequence ID" value="NZ_FUWM01000019.1"/>
</dbReference>
<accession>A0A1T4PKV5</accession>
<keyword evidence="4 7" id="KW-0812">Transmembrane</keyword>
<feature type="transmembrane region" description="Helical" evidence="7">
    <location>
        <begin position="363"/>
        <end position="384"/>
    </location>
</feature>
<keyword evidence="3" id="KW-1003">Cell membrane</keyword>
<dbReference type="GO" id="GO:0005886">
    <property type="term" value="C:plasma membrane"/>
    <property type="evidence" value="ECO:0007669"/>
    <property type="project" value="UniProtKB-SubCell"/>
</dbReference>
<proteinExistence type="predicted"/>
<dbReference type="AlphaFoldDB" id="A0A1T4PKV5"/>
<dbReference type="InterPro" id="IPR048279">
    <property type="entry name" value="MdtK-like"/>
</dbReference>
<name>A0A1T4PKV5_9FIRM</name>
<evidence type="ECO:0000313" key="8">
    <source>
        <dbReference type="EMBL" id="SJZ91876.1"/>
    </source>
</evidence>
<evidence type="ECO:0000256" key="4">
    <source>
        <dbReference type="ARBA" id="ARBA00022692"/>
    </source>
</evidence>
<dbReference type="STRING" id="142842.SAMN02745118_02205"/>
<dbReference type="InterPro" id="IPR002528">
    <property type="entry name" value="MATE_fam"/>
</dbReference>
<keyword evidence="6 7" id="KW-0472">Membrane</keyword>
<dbReference type="OrthoDB" id="9811110at2"/>
<dbReference type="GO" id="GO:0042910">
    <property type="term" value="F:xenobiotic transmembrane transporter activity"/>
    <property type="evidence" value="ECO:0007669"/>
    <property type="project" value="InterPro"/>
</dbReference>
<feature type="transmembrane region" description="Helical" evidence="7">
    <location>
        <begin position="137"/>
        <end position="155"/>
    </location>
</feature>
<feature type="transmembrane region" description="Helical" evidence="7">
    <location>
        <begin position="92"/>
        <end position="117"/>
    </location>
</feature>
<dbReference type="Proteomes" id="UP000190625">
    <property type="component" value="Unassembled WGS sequence"/>
</dbReference>
<evidence type="ECO:0000256" key="3">
    <source>
        <dbReference type="ARBA" id="ARBA00022475"/>
    </source>
</evidence>
<evidence type="ECO:0000256" key="1">
    <source>
        <dbReference type="ARBA" id="ARBA00004651"/>
    </source>
</evidence>
<keyword evidence="9" id="KW-1185">Reference proteome</keyword>
<gene>
    <name evidence="8" type="ORF">SAMN02745118_02205</name>
</gene>
<feature type="transmembrane region" description="Helical" evidence="7">
    <location>
        <begin position="59"/>
        <end position="80"/>
    </location>
</feature>
<dbReference type="PIRSF" id="PIRSF006603">
    <property type="entry name" value="DinF"/>
    <property type="match status" value="1"/>
</dbReference>
<feature type="transmembrane region" description="Helical" evidence="7">
    <location>
        <begin position="260"/>
        <end position="283"/>
    </location>
</feature>
<organism evidence="8 9">
    <name type="scientific">Selenihalanaerobacter shriftii</name>
    <dbReference type="NCBI Taxonomy" id="142842"/>
    <lineage>
        <taxon>Bacteria</taxon>
        <taxon>Bacillati</taxon>
        <taxon>Bacillota</taxon>
        <taxon>Clostridia</taxon>
        <taxon>Halanaerobiales</taxon>
        <taxon>Halobacteroidaceae</taxon>
        <taxon>Selenihalanaerobacter</taxon>
    </lineage>
</organism>
<feature type="transmembrane region" description="Helical" evidence="7">
    <location>
        <begin position="321"/>
        <end position="343"/>
    </location>
</feature>
<comment type="subcellular location">
    <subcellularLocation>
        <location evidence="1">Cell membrane</location>
        <topology evidence="1">Multi-pass membrane protein</topology>
    </subcellularLocation>
</comment>
<reference evidence="9" key="1">
    <citation type="submission" date="2017-02" db="EMBL/GenBank/DDBJ databases">
        <authorList>
            <person name="Varghese N."/>
            <person name="Submissions S."/>
        </authorList>
    </citation>
    <scope>NUCLEOTIDE SEQUENCE [LARGE SCALE GENOMIC DNA]</scope>
    <source>
        <strain evidence="9">ATCC BAA-73</strain>
    </source>
</reference>
<dbReference type="NCBIfam" id="TIGR00797">
    <property type="entry name" value="matE"/>
    <property type="match status" value="1"/>
</dbReference>
<evidence type="ECO:0000256" key="2">
    <source>
        <dbReference type="ARBA" id="ARBA00022448"/>
    </source>
</evidence>
<keyword evidence="5 7" id="KW-1133">Transmembrane helix</keyword>
<dbReference type="PANTHER" id="PTHR43823:SF3">
    <property type="entry name" value="MULTIDRUG EXPORT PROTEIN MEPA"/>
    <property type="match status" value="1"/>
</dbReference>
<feature type="transmembrane region" description="Helical" evidence="7">
    <location>
        <begin position="422"/>
        <end position="442"/>
    </location>
</feature>
<feature type="transmembrane region" description="Helical" evidence="7">
    <location>
        <begin position="200"/>
        <end position="221"/>
    </location>
</feature>
<evidence type="ECO:0000256" key="5">
    <source>
        <dbReference type="ARBA" id="ARBA00022989"/>
    </source>
</evidence>
<feature type="transmembrane region" description="Helical" evidence="7">
    <location>
        <begin position="18"/>
        <end position="39"/>
    </location>
</feature>
<feature type="transmembrane region" description="Helical" evidence="7">
    <location>
        <begin position="289"/>
        <end position="309"/>
    </location>
</feature>